<keyword evidence="3" id="KW-1185">Reference proteome</keyword>
<dbReference type="Proteomes" id="UP000779508">
    <property type="component" value="Unassembled WGS sequence"/>
</dbReference>
<sequence length="356" mass="39878">MKGLILCAGVGSRLWPITHTLPKHLIPLANKPILFYIIDILVDMGIDEIGIVVGKNKASFQEALKEYDNKNIAFHYIKQEKPIGLANAVLSSREFIKNEKFLMILGDNLYHPDIKNAINNIVNSNFNCHVLINKVSNPSRYGIVKIEKDRVIDVIEKPNNPPTNLAIAGIYIFDSNIFTACENIKPSNRNEYELSDAIKWLIDNGYVVSYEKFDCLWQDLGKPEDILIANQYLLSNIKPENNGIIDKGSKIDGMVFIGNSSIVKNSIITGPVTIGNNTIIKDAYIGPYTSIYDNVEITNCHIQNSIILNESIISDIRGIIDSSIIERCCIVEGEKEETKTNQLLLGKDTKIKLKKS</sequence>
<proteinExistence type="predicted"/>
<dbReference type="Pfam" id="PF00483">
    <property type="entry name" value="NTP_transferase"/>
    <property type="match status" value="1"/>
</dbReference>
<dbReference type="PANTHER" id="PTHR42883:SF2">
    <property type="entry name" value="THYMIDYLYLTRANSFERASE"/>
    <property type="match status" value="1"/>
</dbReference>
<dbReference type="CDD" id="cd04189">
    <property type="entry name" value="G1P_TT_long"/>
    <property type="match status" value="1"/>
</dbReference>
<dbReference type="InterPro" id="IPR005908">
    <property type="entry name" value="G1P_thy_trans_l"/>
</dbReference>
<evidence type="ECO:0000259" key="1">
    <source>
        <dbReference type="Pfam" id="PF00483"/>
    </source>
</evidence>
<reference evidence="2 3" key="1">
    <citation type="submission" date="2021-06" db="EMBL/GenBank/DDBJ databases">
        <authorList>
            <person name="Sun Q."/>
            <person name="Li D."/>
        </authorList>
    </citation>
    <scope>NUCLEOTIDE SEQUENCE [LARGE SCALE GENOMIC DNA]</scope>
    <source>
        <strain evidence="2 3">MSJ-5</strain>
    </source>
</reference>
<gene>
    <name evidence="2" type="ORF">KQI88_01470</name>
</gene>
<comment type="caution">
    <text evidence="2">The sequence shown here is derived from an EMBL/GenBank/DDBJ whole genome shotgun (WGS) entry which is preliminary data.</text>
</comment>
<evidence type="ECO:0000313" key="3">
    <source>
        <dbReference type="Proteomes" id="UP000779508"/>
    </source>
</evidence>
<dbReference type="PANTHER" id="PTHR42883">
    <property type="entry name" value="GLUCOSE-1-PHOSPHATE THYMIDYLTRANSFERASE"/>
    <property type="match status" value="1"/>
</dbReference>
<keyword evidence="2" id="KW-0808">Transferase</keyword>
<keyword evidence="2" id="KW-0548">Nucleotidyltransferase</keyword>
<dbReference type="InterPro" id="IPR005835">
    <property type="entry name" value="NTP_transferase_dom"/>
</dbReference>
<dbReference type="RefSeq" id="WP_216414588.1">
    <property type="nucleotide sequence ID" value="NZ_JAHLQK010000001.1"/>
</dbReference>
<dbReference type="NCBIfam" id="TIGR01208">
    <property type="entry name" value="rmlA_long"/>
    <property type="match status" value="1"/>
</dbReference>
<accession>A0ABS6FXY9</accession>
<dbReference type="EC" id="2.7.7.24" evidence="2"/>
<dbReference type="GO" id="GO:0008879">
    <property type="term" value="F:glucose-1-phosphate thymidylyltransferase activity"/>
    <property type="evidence" value="ECO:0007669"/>
    <property type="project" value="UniProtKB-EC"/>
</dbReference>
<name>A0ABS6FXY9_9FIRM</name>
<protein>
    <submittedName>
        <fullName evidence="2">Glucose-1-phosphate thymidylyltransferase</fullName>
        <ecNumber evidence="2">2.7.7.24</ecNumber>
    </submittedName>
</protein>
<feature type="domain" description="Nucleotidyl transferase" evidence="1">
    <location>
        <begin position="2"/>
        <end position="234"/>
    </location>
</feature>
<organism evidence="2 3">
    <name type="scientific">Alkaliphilus flagellatus</name>
    <dbReference type="NCBI Taxonomy" id="2841507"/>
    <lineage>
        <taxon>Bacteria</taxon>
        <taxon>Bacillati</taxon>
        <taxon>Bacillota</taxon>
        <taxon>Clostridia</taxon>
        <taxon>Peptostreptococcales</taxon>
        <taxon>Natronincolaceae</taxon>
        <taxon>Alkaliphilus</taxon>
    </lineage>
</organism>
<evidence type="ECO:0000313" key="2">
    <source>
        <dbReference type="EMBL" id="MBU5675084.1"/>
    </source>
</evidence>
<dbReference type="EMBL" id="JAHLQK010000001">
    <property type="protein sequence ID" value="MBU5675084.1"/>
    <property type="molecule type" value="Genomic_DNA"/>
</dbReference>